<sequence length="290" mass="31489">MKTHQHPLFLSLLSLLPLVRFYLLPQAISAPILGAFVSNITSTLRCPWLPNSNAAAWGCGQRGSRGSSVSGCRSRRSSARRPIENVGAMPPERPFPGLSPSVLGPLDCPQHVCLQHVFVVRRAFRGGSSVSWHQHIVTLAYWHVLAFAGWQLAAARVEALFPHRKKAKQRGSRKEMRDGLPQPGALQSPRKGVGGPCGAMVVFHQTTYDVVVQLHGAVISDVPALPEEGDLGTKSGPNSAKILLPSRVIASTTSVGTLGSNVSTAPRRHRSRFSHVVLLLPLNCYRYQLL</sequence>
<feature type="signal peptide" evidence="2">
    <location>
        <begin position="1"/>
        <end position="21"/>
    </location>
</feature>
<feature type="region of interest" description="Disordered" evidence="1">
    <location>
        <begin position="164"/>
        <end position="192"/>
    </location>
</feature>
<dbReference type="EMBL" id="JAUIQD010000006">
    <property type="protein sequence ID" value="KAK3347115.1"/>
    <property type="molecule type" value="Genomic_DNA"/>
</dbReference>
<reference evidence="3" key="1">
    <citation type="journal article" date="2023" name="Mol. Phylogenet. Evol.">
        <title>Genome-scale phylogeny and comparative genomics of the fungal order Sordariales.</title>
        <authorList>
            <person name="Hensen N."/>
            <person name="Bonometti L."/>
            <person name="Westerberg I."/>
            <person name="Brannstrom I.O."/>
            <person name="Guillou S."/>
            <person name="Cros-Aarteil S."/>
            <person name="Calhoun S."/>
            <person name="Haridas S."/>
            <person name="Kuo A."/>
            <person name="Mondo S."/>
            <person name="Pangilinan J."/>
            <person name="Riley R."/>
            <person name="LaButti K."/>
            <person name="Andreopoulos B."/>
            <person name="Lipzen A."/>
            <person name="Chen C."/>
            <person name="Yan M."/>
            <person name="Daum C."/>
            <person name="Ng V."/>
            <person name="Clum A."/>
            <person name="Steindorff A."/>
            <person name="Ohm R.A."/>
            <person name="Martin F."/>
            <person name="Silar P."/>
            <person name="Natvig D.O."/>
            <person name="Lalanne C."/>
            <person name="Gautier V."/>
            <person name="Ament-Velasquez S.L."/>
            <person name="Kruys A."/>
            <person name="Hutchinson M.I."/>
            <person name="Powell A.J."/>
            <person name="Barry K."/>
            <person name="Miller A.N."/>
            <person name="Grigoriev I.V."/>
            <person name="Debuchy R."/>
            <person name="Gladieux P."/>
            <person name="Hiltunen Thoren M."/>
            <person name="Johannesson H."/>
        </authorList>
    </citation>
    <scope>NUCLEOTIDE SEQUENCE</scope>
    <source>
        <strain evidence="3">CBS 955.72</strain>
    </source>
</reference>
<reference evidence="3" key="2">
    <citation type="submission" date="2023-06" db="EMBL/GenBank/DDBJ databases">
        <authorList>
            <consortium name="Lawrence Berkeley National Laboratory"/>
            <person name="Haridas S."/>
            <person name="Hensen N."/>
            <person name="Bonometti L."/>
            <person name="Westerberg I."/>
            <person name="Brannstrom I.O."/>
            <person name="Guillou S."/>
            <person name="Cros-Aarteil S."/>
            <person name="Calhoun S."/>
            <person name="Kuo A."/>
            <person name="Mondo S."/>
            <person name="Pangilinan J."/>
            <person name="Riley R."/>
            <person name="Labutti K."/>
            <person name="Andreopoulos B."/>
            <person name="Lipzen A."/>
            <person name="Chen C."/>
            <person name="Yanf M."/>
            <person name="Daum C."/>
            <person name="Ng V."/>
            <person name="Clum A."/>
            <person name="Steindorff A."/>
            <person name="Ohm R."/>
            <person name="Martin F."/>
            <person name="Silar P."/>
            <person name="Natvig D."/>
            <person name="Lalanne C."/>
            <person name="Gautier V."/>
            <person name="Ament-Velasquez S.L."/>
            <person name="Kruys A."/>
            <person name="Hutchinson M.I."/>
            <person name="Powell A.J."/>
            <person name="Barry K."/>
            <person name="Miller A.N."/>
            <person name="Grigoriev I.V."/>
            <person name="Debuchy R."/>
            <person name="Gladieux P."/>
            <person name="Thoren M.H."/>
            <person name="Johannesson H."/>
        </authorList>
    </citation>
    <scope>NUCLEOTIDE SEQUENCE</scope>
    <source>
        <strain evidence="3">CBS 955.72</strain>
    </source>
</reference>
<comment type="caution">
    <text evidence="3">The sequence shown here is derived from an EMBL/GenBank/DDBJ whole genome shotgun (WGS) entry which is preliminary data.</text>
</comment>
<dbReference type="Proteomes" id="UP001275084">
    <property type="component" value="Unassembled WGS sequence"/>
</dbReference>
<protein>
    <submittedName>
        <fullName evidence="3">Uncharacterized protein</fullName>
    </submittedName>
</protein>
<gene>
    <name evidence="3" type="ORF">B0T25DRAFT_294623</name>
</gene>
<evidence type="ECO:0000256" key="2">
    <source>
        <dbReference type="SAM" id="SignalP"/>
    </source>
</evidence>
<organism evidence="3 4">
    <name type="scientific">Lasiosphaeria hispida</name>
    <dbReference type="NCBI Taxonomy" id="260671"/>
    <lineage>
        <taxon>Eukaryota</taxon>
        <taxon>Fungi</taxon>
        <taxon>Dikarya</taxon>
        <taxon>Ascomycota</taxon>
        <taxon>Pezizomycotina</taxon>
        <taxon>Sordariomycetes</taxon>
        <taxon>Sordariomycetidae</taxon>
        <taxon>Sordariales</taxon>
        <taxon>Lasiosphaeriaceae</taxon>
        <taxon>Lasiosphaeria</taxon>
    </lineage>
</organism>
<dbReference type="AlphaFoldDB" id="A0AAJ0HD22"/>
<keyword evidence="2" id="KW-0732">Signal</keyword>
<name>A0AAJ0HD22_9PEZI</name>
<feature type="chain" id="PRO_5042547537" evidence="2">
    <location>
        <begin position="22"/>
        <end position="290"/>
    </location>
</feature>
<proteinExistence type="predicted"/>
<accession>A0AAJ0HD22</accession>
<keyword evidence="4" id="KW-1185">Reference proteome</keyword>
<evidence type="ECO:0000313" key="3">
    <source>
        <dbReference type="EMBL" id="KAK3347115.1"/>
    </source>
</evidence>
<evidence type="ECO:0000256" key="1">
    <source>
        <dbReference type="SAM" id="MobiDB-lite"/>
    </source>
</evidence>
<evidence type="ECO:0000313" key="4">
    <source>
        <dbReference type="Proteomes" id="UP001275084"/>
    </source>
</evidence>